<dbReference type="RefSeq" id="WP_109189087.1">
    <property type="nucleotide sequence ID" value="NZ_BMYA01000003.1"/>
</dbReference>
<feature type="transmembrane region" description="Helical" evidence="1">
    <location>
        <begin position="68"/>
        <end position="92"/>
    </location>
</feature>
<organism evidence="2 3">
    <name type="scientific">Ignatzschineria ureiclastica</name>
    <dbReference type="NCBI Taxonomy" id="472582"/>
    <lineage>
        <taxon>Bacteria</taxon>
        <taxon>Pseudomonadati</taxon>
        <taxon>Pseudomonadota</taxon>
        <taxon>Gammaproteobacteria</taxon>
        <taxon>Cardiobacteriales</taxon>
        <taxon>Ignatzschineriaceae</taxon>
        <taxon>Ignatzschineria</taxon>
    </lineage>
</organism>
<gene>
    <name evidence="2" type="ORF">DC083_04685</name>
</gene>
<comment type="caution">
    <text evidence="2">The sequence shown here is derived from an EMBL/GenBank/DDBJ whole genome shotgun (WGS) entry which is preliminary data.</text>
</comment>
<name>A0A2U2AEW9_9GAMM</name>
<feature type="transmembrane region" description="Helical" evidence="1">
    <location>
        <begin position="280"/>
        <end position="302"/>
    </location>
</feature>
<evidence type="ECO:0000313" key="2">
    <source>
        <dbReference type="EMBL" id="PWD81190.1"/>
    </source>
</evidence>
<dbReference type="EMBL" id="QEWQ01000003">
    <property type="protein sequence ID" value="PWD81190.1"/>
    <property type="molecule type" value="Genomic_DNA"/>
</dbReference>
<keyword evidence="1" id="KW-0812">Transmembrane</keyword>
<accession>A0A2U2AEW9</accession>
<feature type="transmembrane region" description="Helical" evidence="1">
    <location>
        <begin position="181"/>
        <end position="200"/>
    </location>
</feature>
<feature type="transmembrane region" description="Helical" evidence="1">
    <location>
        <begin position="248"/>
        <end position="268"/>
    </location>
</feature>
<dbReference type="PANTHER" id="PTHR30354:SF23">
    <property type="entry name" value="GNTP FAMILY PERMEASE"/>
    <property type="match status" value="1"/>
</dbReference>
<keyword evidence="1" id="KW-0472">Membrane</keyword>
<feature type="transmembrane region" description="Helical" evidence="1">
    <location>
        <begin position="104"/>
        <end position="130"/>
    </location>
</feature>
<feature type="transmembrane region" description="Helical" evidence="1">
    <location>
        <begin position="25"/>
        <end position="47"/>
    </location>
</feature>
<dbReference type="InterPro" id="IPR003474">
    <property type="entry name" value="Glcn_transporter"/>
</dbReference>
<feature type="transmembrane region" description="Helical" evidence="1">
    <location>
        <begin position="353"/>
        <end position="375"/>
    </location>
</feature>
<protein>
    <submittedName>
        <fullName evidence="2">Gluconate:proton symporter</fullName>
    </submittedName>
</protein>
<evidence type="ECO:0000313" key="3">
    <source>
        <dbReference type="Proteomes" id="UP000245020"/>
    </source>
</evidence>
<reference evidence="3" key="1">
    <citation type="submission" date="2018-05" db="EMBL/GenBank/DDBJ databases">
        <title>Ignatzschineria dubaiensis sp. nov., isolated from necrotic foot tissues of dromedaries (Camelus dromedarius) and associated maggots in Dubai, United Arab Emirates.</title>
        <authorList>
            <person name="Tsang C.C."/>
            <person name="Tang J.Y.M."/>
            <person name="Fong J.Y.H."/>
            <person name="Kinne J."/>
            <person name="Lee H.H."/>
            <person name="Joseph M."/>
            <person name="Jose S."/>
            <person name="Schuster R.K."/>
            <person name="Tang Y."/>
            <person name="Sivakumar S."/>
            <person name="Chen J.H.K."/>
            <person name="Teng J.L.L."/>
            <person name="Lau S.K.P."/>
            <person name="Wernery U."/>
            <person name="Woo P.C.Y."/>
        </authorList>
    </citation>
    <scope>NUCLEOTIDE SEQUENCE [LARGE SCALE GENOMIC DNA]</scope>
    <source>
        <strain evidence="3">KCTC 22644</strain>
    </source>
</reference>
<feature type="transmembrane region" description="Helical" evidence="1">
    <location>
        <begin position="221"/>
        <end position="242"/>
    </location>
</feature>
<dbReference type="GO" id="GO:0005886">
    <property type="term" value="C:plasma membrane"/>
    <property type="evidence" value="ECO:0007669"/>
    <property type="project" value="TreeGrafter"/>
</dbReference>
<dbReference type="PANTHER" id="PTHR30354">
    <property type="entry name" value="GNT FAMILY GLUCONATE TRANSPORTER"/>
    <property type="match status" value="1"/>
</dbReference>
<dbReference type="AlphaFoldDB" id="A0A2U2AEW9"/>
<dbReference type="GO" id="GO:0015128">
    <property type="term" value="F:gluconate transmembrane transporter activity"/>
    <property type="evidence" value="ECO:0007669"/>
    <property type="project" value="InterPro"/>
</dbReference>
<feature type="transmembrane region" description="Helical" evidence="1">
    <location>
        <begin position="322"/>
        <end position="346"/>
    </location>
</feature>
<proteinExistence type="predicted"/>
<dbReference type="Pfam" id="PF02447">
    <property type="entry name" value="GntP_permease"/>
    <property type="match status" value="1"/>
</dbReference>
<feature type="transmembrane region" description="Helical" evidence="1">
    <location>
        <begin position="401"/>
        <end position="425"/>
    </location>
</feature>
<evidence type="ECO:0000256" key="1">
    <source>
        <dbReference type="SAM" id="Phobius"/>
    </source>
</evidence>
<sequence>MTVTLMGALIALILAIILILKKVPPVYGMLIGAFVGGFIGLITQYSLDQALVSTVDIMMQGAQGIMPAVLRIIAAGVLAGVLIESGAALIIAETIIHKVGESRALLALILATAILTMSGVFIDVAIITVAPIALAIGHKANLSKMAILLAMSGGGKAGNIMSPNPNSIAVADFFNLELTSVMAAGVIPALFGILVTVFIAKKLVKKGSAIQTQDLTTIDNSRLPNFFCAILGPLVAIGLLTLRPLAKISVDPMIALPIGGLVGAIAMGKAKELNRYVISGLSRMSGIAIMLLGTGTLAGIVGSSELKTAMASIIHAINLPDYMLAPMSGAFMGLATASTTAGAAVASASFGQTLLGLGVSALGSAAMIQAGATMLDHMPHGSYFHATGGATNMEMKERLKLIPYESLVGFTLAAFSTLIFGVFALF</sequence>
<dbReference type="OrthoDB" id="2136698at2"/>
<dbReference type="Proteomes" id="UP000245020">
    <property type="component" value="Unassembled WGS sequence"/>
</dbReference>
<keyword evidence="3" id="KW-1185">Reference proteome</keyword>
<keyword evidence="1" id="KW-1133">Transmembrane helix</keyword>